<comment type="similarity">
    <text evidence="1">Belongs to the P-Pant transferase superfamily. Gsp/Sfp/HetI/AcpT family.</text>
</comment>
<evidence type="ECO:0000259" key="4">
    <source>
        <dbReference type="Pfam" id="PF22624"/>
    </source>
</evidence>
<evidence type="ECO:0000313" key="6">
    <source>
        <dbReference type="Proteomes" id="UP000014962"/>
    </source>
</evidence>
<dbReference type="eggNOG" id="COG2091">
    <property type="taxonomic scope" value="Bacteria"/>
</dbReference>
<gene>
    <name evidence="5" type="ORF">ADIWIN_0902</name>
</gene>
<dbReference type="Pfam" id="PF22624">
    <property type="entry name" value="AASDHPPT_N"/>
    <property type="match status" value="1"/>
</dbReference>
<name>S7XDL0_9FLAO</name>
<keyword evidence="2 5" id="KW-0808">Transferase</keyword>
<dbReference type="PANTHER" id="PTHR12215:SF10">
    <property type="entry name" value="L-AMINOADIPATE-SEMIALDEHYDE DEHYDROGENASE-PHOSPHOPANTETHEINYL TRANSFERASE"/>
    <property type="match status" value="1"/>
</dbReference>
<dbReference type="InterPro" id="IPR037143">
    <property type="entry name" value="4-PPantetheinyl_Trfase_dom_sf"/>
</dbReference>
<organism evidence="5 6">
    <name type="scientific">Winogradskyella psychrotolerans RS-3</name>
    <dbReference type="NCBI Taxonomy" id="641526"/>
    <lineage>
        <taxon>Bacteria</taxon>
        <taxon>Pseudomonadati</taxon>
        <taxon>Bacteroidota</taxon>
        <taxon>Flavobacteriia</taxon>
        <taxon>Flavobacteriales</taxon>
        <taxon>Flavobacteriaceae</taxon>
        <taxon>Winogradskyella</taxon>
    </lineage>
</organism>
<dbReference type="GO" id="GO:0019878">
    <property type="term" value="P:lysine biosynthetic process via aminoadipic acid"/>
    <property type="evidence" value="ECO:0007669"/>
    <property type="project" value="TreeGrafter"/>
</dbReference>
<evidence type="ECO:0000313" key="5">
    <source>
        <dbReference type="EMBL" id="EPR74093.1"/>
    </source>
</evidence>
<evidence type="ECO:0000256" key="1">
    <source>
        <dbReference type="ARBA" id="ARBA00010990"/>
    </source>
</evidence>
<dbReference type="EC" id="2.7.8.-" evidence="5"/>
<accession>S7XDL0</accession>
<dbReference type="GO" id="GO:0000287">
    <property type="term" value="F:magnesium ion binding"/>
    <property type="evidence" value="ECO:0007669"/>
    <property type="project" value="InterPro"/>
</dbReference>
<dbReference type="InterPro" id="IPR050559">
    <property type="entry name" value="P-Pant_transferase_sf"/>
</dbReference>
<dbReference type="InterPro" id="IPR008278">
    <property type="entry name" value="4-PPantetheinyl_Trfase_dom"/>
</dbReference>
<evidence type="ECO:0000259" key="3">
    <source>
        <dbReference type="Pfam" id="PF01648"/>
    </source>
</evidence>
<feature type="domain" description="4'-phosphopantetheinyl transferase N-terminal" evidence="4">
    <location>
        <begin position="24"/>
        <end position="103"/>
    </location>
</feature>
<dbReference type="PANTHER" id="PTHR12215">
    <property type="entry name" value="PHOSPHOPANTETHEINE TRANSFERASE"/>
    <property type="match status" value="1"/>
</dbReference>
<dbReference type="STRING" id="641526.ADIWIN_0902"/>
<dbReference type="Pfam" id="PF01648">
    <property type="entry name" value="ACPS"/>
    <property type="match status" value="1"/>
</dbReference>
<dbReference type="EMBL" id="ATMR01000057">
    <property type="protein sequence ID" value="EPR74093.1"/>
    <property type="molecule type" value="Genomic_DNA"/>
</dbReference>
<feature type="domain" description="4'-phosphopantetheinyl transferase" evidence="3">
    <location>
        <begin position="109"/>
        <end position="186"/>
    </location>
</feature>
<dbReference type="GO" id="GO:0005829">
    <property type="term" value="C:cytosol"/>
    <property type="evidence" value="ECO:0007669"/>
    <property type="project" value="TreeGrafter"/>
</dbReference>
<dbReference type="GO" id="GO:0008897">
    <property type="term" value="F:holo-[acyl-carrier-protein] synthase activity"/>
    <property type="evidence" value="ECO:0007669"/>
    <property type="project" value="InterPro"/>
</dbReference>
<dbReference type="SUPFAM" id="SSF56214">
    <property type="entry name" value="4'-phosphopantetheinyl transferase"/>
    <property type="match status" value="2"/>
</dbReference>
<dbReference type="InterPro" id="IPR055066">
    <property type="entry name" value="AASDHPPT_N"/>
</dbReference>
<evidence type="ECO:0000256" key="2">
    <source>
        <dbReference type="ARBA" id="ARBA00022679"/>
    </source>
</evidence>
<protein>
    <submittedName>
        <fullName evidence="5">4'-phosphopantetheinyl transferase</fullName>
        <ecNumber evidence="5">2.7.8.-</ecNumber>
    </submittedName>
</protein>
<sequence length="235" mass="26918">MGNKQPEIKLFKIELSQYSNIIDVLLKYLSPQEVLRAKRYHQLRDSNRFIICRSFLKILIAQQNKIDVSQVYFEKGDNHKPYFPLDKTLFFNVSHAGDFAIIAIGNCELGIDIEKVDDHFNYSEIIPVVFSAIEIEAIHSSEQSRPMFYKFWTRKEAIVKAIGTGIDEGLIRLPVTDGFHNISSFLVCNFKNVRVTSFELNENHIGSLAITTNDINNDSIAFYPNPTIEEIIGLI</sequence>
<reference evidence="5 6" key="1">
    <citation type="journal article" date="2013" name="Genome Announc.">
        <title>Draft Genome Sequence of Winogradskyella psychrotolerans RS-3T, Isolated from the Marine Transect of Kongsfjorden, Ny-Alesund, Svalbard, Arctic Ocean.</title>
        <authorList>
            <person name="Kumar Pinnaka A."/>
            <person name="Ara S."/>
            <person name="Singh A."/>
            <person name="Shivaji S."/>
        </authorList>
    </citation>
    <scope>NUCLEOTIDE SEQUENCE [LARGE SCALE GENOMIC DNA]</scope>
    <source>
        <strain evidence="5 6">RS-3</strain>
    </source>
</reference>
<dbReference type="Proteomes" id="UP000014962">
    <property type="component" value="Unassembled WGS sequence"/>
</dbReference>
<keyword evidence="6" id="KW-1185">Reference proteome</keyword>
<comment type="caution">
    <text evidence="5">The sequence shown here is derived from an EMBL/GenBank/DDBJ whole genome shotgun (WGS) entry which is preliminary data.</text>
</comment>
<dbReference type="Gene3D" id="3.90.470.20">
    <property type="entry name" value="4'-phosphopantetheinyl transferase domain"/>
    <property type="match status" value="2"/>
</dbReference>
<proteinExistence type="inferred from homology"/>
<dbReference type="AlphaFoldDB" id="S7XDL0"/>